<dbReference type="AlphaFoldDB" id="A0A4Y2AQX5"/>
<organism evidence="1 2">
    <name type="scientific">Araneus ventricosus</name>
    <name type="common">Orbweaver spider</name>
    <name type="synonym">Epeira ventricosa</name>
    <dbReference type="NCBI Taxonomy" id="182803"/>
    <lineage>
        <taxon>Eukaryota</taxon>
        <taxon>Metazoa</taxon>
        <taxon>Ecdysozoa</taxon>
        <taxon>Arthropoda</taxon>
        <taxon>Chelicerata</taxon>
        <taxon>Arachnida</taxon>
        <taxon>Araneae</taxon>
        <taxon>Araneomorphae</taxon>
        <taxon>Entelegynae</taxon>
        <taxon>Araneoidea</taxon>
        <taxon>Araneidae</taxon>
        <taxon>Araneus</taxon>
    </lineage>
</organism>
<dbReference type="Proteomes" id="UP000499080">
    <property type="component" value="Unassembled WGS sequence"/>
</dbReference>
<keyword evidence="2" id="KW-1185">Reference proteome</keyword>
<gene>
    <name evidence="1" type="ORF">AVEN_93386_1</name>
</gene>
<dbReference type="EMBL" id="BGPR01000026">
    <property type="protein sequence ID" value="GBL81586.1"/>
    <property type="molecule type" value="Genomic_DNA"/>
</dbReference>
<accession>A0A4Y2AQX5</accession>
<protein>
    <submittedName>
        <fullName evidence="1">Uncharacterized protein</fullName>
    </submittedName>
</protein>
<evidence type="ECO:0000313" key="2">
    <source>
        <dbReference type="Proteomes" id="UP000499080"/>
    </source>
</evidence>
<comment type="caution">
    <text evidence="1">The sequence shown here is derived from an EMBL/GenBank/DDBJ whole genome shotgun (WGS) entry which is preliminary data.</text>
</comment>
<sequence>MGDSHTLGASKTSISWRRDGRDGIGYEAILRTTLIKKRPNLEPDPRNMDLEAKVGYAIWKCDGRFPLFRASKTFMSWRRMVETIDTGKFLKLSIQKHHLEPLIWK</sequence>
<name>A0A4Y2AQX5_ARAVE</name>
<proteinExistence type="predicted"/>
<evidence type="ECO:0000313" key="1">
    <source>
        <dbReference type="EMBL" id="GBL81586.1"/>
    </source>
</evidence>
<reference evidence="1 2" key="1">
    <citation type="journal article" date="2019" name="Sci. Rep.">
        <title>Orb-weaving spider Araneus ventricosus genome elucidates the spidroin gene catalogue.</title>
        <authorList>
            <person name="Kono N."/>
            <person name="Nakamura H."/>
            <person name="Ohtoshi R."/>
            <person name="Moran D.A.P."/>
            <person name="Shinohara A."/>
            <person name="Yoshida Y."/>
            <person name="Fujiwara M."/>
            <person name="Mori M."/>
            <person name="Tomita M."/>
            <person name="Arakawa K."/>
        </authorList>
    </citation>
    <scope>NUCLEOTIDE SEQUENCE [LARGE SCALE GENOMIC DNA]</scope>
</reference>